<dbReference type="GO" id="GO:0005886">
    <property type="term" value="C:plasma membrane"/>
    <property type="evidence" value="ECO:0007669"/>
    <property type="project" value="UniProtKB-SubCell"/>
</dbReference>
<feature type="transmembrane region" description="Helical" evidence="5">
    <location>
        <begin position="136"/>
        <end position="155"/>
    </location>
</feature>
<evidence type="ECO:0000313" key="8">
    <source>
        <dbReference type="Proteomes" id="UP000648239"/>
    </source>
</evidence>
<feature type="transmembrane region" description="Helical" evidence="5">
    <location>
        <begin position="274"/>
        <end position="293"/>
    </location>
</feature>
<feature type="transmembrane region" description="Helical" evidence="5">
    <location>
        <begin position="313"/>
        <end position="339"/>
    </location>
</feature>
<feature type="transmembrane region" description="Helical" evidence="5">
    <location>
        <begin position="79"/>
        <end position="101"/>
    </location>
</feature>
<reference evidence="7 8" key="1">
    <citation type="submission" date="2020-08" db="EMBL/GenBank/DDBJ databases">
        <title>Acidobacteriota in marine sediments use diverse sulfur dissimilation pathways.</title>
        <authorList>
            <person name="Wasmund K."/>
        </authorList>
    </citation>
    <scope>NUCLEOTIDE SEQUENCE [LARGE SCALE GENOMIC DNA]</scope>
    <source>
        <strain evidence="7">MAG AM4</strain>
    </source>
</reference>
<keyword evidence="3 5" id="KW-1133">Transmembrane helix</keyword>
<dbReference type="InterPro" id="IPR018086">
    <property type="entry name" value="NADH_UbQ_OxRdtase_su1_CS"/>
</dbReference>
<evidence type="ECO:0000256" key="6">
    <source>
        <dbReference type="RuleBase" id="RU000471"/>
    </source>
</evidence>
<evidence type="ECO:0000313" key="7">
    <source>
        <dbReference type="EMBL" id="MBD3866835.1"/>
    </source>
</evidence>
<keyword evidence="5 6" id="KW-0520">NAD</keyword>
<evidence type="ECO:0000256" key="3">
    <source>
        <dbReference type="ARBA" id="ARBA00022989"/>
    </source>
</evidence>
<keyword evidence="5" id="KW-1278">Translocase</keyword>
<dbReference type="EC" id="7.1.1.-" evidence="5"/>
<keyword evidence="5" id="KW-1003">Cell membrane</keyword>
<accession>A0A8J6XXB5</accession>
<dbReference type="AlphaFoldDB" id="A0A8J6XXB5"/>
<feature type="transmembrane region" description="Helical" evidence="5">
    <location>
        <begin position="6"/>
        <end position="30"/>
    </location>
</feature>
<evidence type="ECO:0000256" key="1">
    <source>
        <dbReference type="ARBA" id="ARBA00004141"/>
    </source>
</evidence>
<keyword evidence="7" id="KW-0560">Oxidoreductase</keyword>
<comment type="subunit">
    <text evidence="5">NDH-1 is composed of 14 different subunits. Subunits NuoA, H, J, K, L, M, N constitute the membrane sector of the complex.</text>
</comment>
<dbReference type="GO" id="GO:0003954">
    <property type="term" value="F:NADH dehydrogenase activity"/>
    <property type="evidence" value="ECO:0007669"/>
    <property type="project" value="TreeGrafter"/>
</dbReference>
<gene>
    <name evidence="5 7" type="primary">nuoH</name>
    <name evidence="7" type="ORF">IFK94_01820</name>
</gene>
<sequence length="379" mass="41931">MKEQLIQYLAVPMLQIAAIIGVMLLCVMYLVLWERKLIAFMQVRMGPMRVGYHGLLQPIADVVKLLLKEDVVPKAADRWVHLISPIILMIPALACFAVIPFTGTSFEVGAFTIPLVNYDVPALTVTSWVADLNIGLLYFLAISSLGVYGLVLAGWSSNSKYSMLGSLRSAAQMISYEVPLGLSIVAILMLSGTASLVGIVEAQQEAGHWWLFWAPLGVPLLWPQFIGLFLYFVAAVAETNRAPFDLPEAETELVAGFHTEYSGMKFAFMFLAEYLNMILAALIVSVLFLGGWLPVTFGIPGLSELFGNFLPFLGGAGAAITGFFWLALKVFLVLTVYLWLRATFPRYRYDQLMSLGWKWLIPMGLAHVMVTALFMLLRG</sequence>
<dbReference type="HAMAP" id="MF_01350">
    <property type="entry name" value="NDH1_NuoH"/>
    <property type="match status" value="1"/>
</dbReference>
<dbReference type="InterPro" id="IPR001694">
    <property type="entry name" value="NADH_UbQ_OxRdtase_su1/FPO"/>
</dbReference>
<comment type="similarity">
    <text evidence="5 6">Belongs to the complex I subunit 1 family.</text>
</comment>
<keyword evidence="2 5" id="KW-0812">Transmembrane</keyword>
<keyword evidence="4 5" id="KW-0472">Membrane</keyword>
<dbReference type="NCBIfam" id="NF004741">
    <property type="entry name" value="PRK06076.1-2"/>
    <property type="match status" value="1"/>
</dbReference>
<dbReference type="PROSITE" id="PS00668">
    <property type="entry name" value="COMPLEX1_ND1_2"/>
    <property type="match status" value="1"/>
</dbReference>
<comment type="subcellular location">
    <subcellularLocation>
        <location evidence="5 6">Cell membrane</location>
        <topology evidence="5 6">Multi-pass membrane protein</topology>
    </subcellularLocation>
    <subcellularLocation>
        <location evidence="1">Membrane</location>
        <topology evidence="1">Multi-pass membrane protein</topology>
    </subcellularLocation>
</comment>
<evidence type="ECO:0000256" key="4">
    <source>
        <dbReference type="ARBA" id="ARBA00023136"/>
    </source>
</evidence>
<dbReference type="Pfam" id="PF00146">
    <property type="entry name" value="NADHdh"/>
    <property type="match status" value="1"/>
</dbReference>
<feature type="transmembrane region" description="Helical" evidence="5">
    <location>
        <begin position="359"/>
        <end position="377"/>
    </location>
</feature>
<keyword evidence="5" id="KW-0874">Quinone</keyword>
<comment type="catalytic activity">
    <reaction evidence="5">
        <text>a quinone + NADH + 5 H(+)(in) = a quinol + NAD(+) + 4 H(+)(out)</text>
        <dbReference type="Rhea" id="RHEA:57888"/>
        <dbReference type="ChEBI" id="CHEBI:15378"/>
        <dbReference type="ChEBI" id="CHEBI:24646"/>
        <dbReference type="ChEBI" id="CHEBI:57540"/>
        <dbReference type="ChEBI" id="CHEBI:57945"/>
        <dbReference type="ChEBI" id="CHEBI:132124"/>
    </reaction>
</comment>
<dbReference type="PANTHER" id="PTHR11432:SF3">
    <property type="entry name" value="NADH-UBIQUINONE OXIDOREDUCTASE CHAIN 1"/>
    <property type="match status" value="1"/>
</dbReference>
<dbReference type="GO" id="GO:0048038">
    <property type="term" value="F:quinone binding"/>
    <property type="evidence" value="ECO:0007669"/>
    <property type="project" value="UniProtKB-KW"/>
</dbReference>
<protein>
    <recommendedName>
        <fullName evidence="5">NADH-quinone oxidoreductase subunit H</fullName>
        <ecNumber evidence="5">7.1.1.-</ecNumber>
    </recommendedName>
    <alternativeName>
        <fullName evidence="5">NADH dehydrogenase I subunit H</fullName>
    </alternativeName>
    <alternativeName>
        <fullName evidence="5">NDH-1 subunit H</fullName>
    </alternativeName>
</protein>
<name>A0A8J6XXB5_9BACT</name>
<evidence type="ECO:0000256" key="2">
    <source>
        <dbReference type="ARBA" id="ARBA00022692"/>
    </source>
</evidence>
<comment type="caution">
    <text evidence="7">The sequence shown here is derived from an EMBL/GenBank/DDBJ whole genome shotgun (WGS) entry which is preliminary data.</text>
</comment>
<comment type="function">
    <text evidence="5">NDH-1 shuttles electrons from NADH, via FMN and iron-sulfur (Fe-S) centers, to quinones in the respiratory chain. The immediate electron acceptor for the enzyme in this species is believed to be ubiquinone. Couples the redox reaction to proton translocation (for every two electrons transferred, four hydrogen ions are translocated across the cytoplasmic membrane), and thus conserves the redox energy in a proton gradient. This subunit may bind ubiquinone.</text>
</comment>
<feature type="transmembrane region" description="Helical" evidence="5">
    <location>
        <begin position="176"/>
        <end position="200"/>
    </location>
</feature>
<dbReference type="EMBL" id="JACXWD010000003">
    <property type="protein sequence ID" value="MBD3866835.1"/>
    <property type="molecule type" value="Genomic_DNA"/>
</dbReference>
<dbReference type="PANTHER" id="PTHR11432">
    <property type="entry name" value="NADH DEHYDROGENASE SUBUNIT 1"/>
    <property type="match status" value="1"/>
</dbReference>
<feature type="transmembrane region" description="Helical" evidence="5">
    <location>
        <begin position="220"/>
        <end position="237"/>
    </location>
</feature>
<dbReference type="GO" id="GO:0016655">
    <property type="term" value="F:oxidoreductase activity, acting on NAD(P)H, quinone or similar compound as acceptor"/>
    <property type="evidence" value="ECO:0007669"/>
    <property type="project" value="UniProtKB-UniRule"/>
</dbReference>
<keyword evidence="5" id="KW-0830">Ubiquinone</keyword>
<organism evidence="7 8">
    <name type="scientific">Candidatus Polarisedimenticola svalbardensis</name>
    <dbReference type="NCBI Taxonomy" id="2886004"/>
    <lineage>
        <taxon>Bacteria</taxon>
        <taxon>Pseudomonadati</taxon>
        <taxon>Acidobacteriota</taxon>
        <taxon>Candidatus Polarisedimenticolia</taxon>
        <taxon>Candidatus Polarisedimenticolales</taxon>
        <taxon>Candidatus Polarisedimenticolaceae</taxon>
        <taxon>Candidatus Polarisedimenticola</taxon>
    </lineage>
</organism>
<dbReference type="GO" id="GO:0009060">
    <property type="term" value="P:aerobic respiration"/>
    <property type="evidence" value="ECO:0007669"/>
    <property type="project" value="TreeGrafter"/>
</dbReference>
<evidence type="ECO:0000256" key="5">
    <source>
        <dbReference type="HAMAP-Rule" id="MF_01350"/>
    </source>
</evidence>
<proteinExistence type="inferred from homology"/>
<dbReference type="Proteomes" id="UP000648239">
    <property type="component" value="Unassembled WGS sequence"/>
</dbReference>